<keyword evidence="2" id="KW-1133">Transmembrane helix</keyword>
<feature type="signal peptide" evidence="3">
    <location>
        <begin position="1"/>
        <end position="25"/>
    </location>
</feature>
<keyword evidence="5" id="KW-1185">Reference proteome</keyword>
<accession>A0AAW0F2J8</accession>
<feature type="transmembrane region" description="Helical" evidence="2">
    <location>
        <begin position="118"/>
        <end position="141"/>
    </location>
</feature>
<feature type="chain" id="PRO_5043631546" evidence="3">
    <location>
        <begin position="26"/>
        <end position="159"/>
    </location>
</feature>
<organism evidence="4 5">
    <name type="scientific">Novymonas esmeraldas</name>
    <dbReference type="NCBI Taxonomy" id="1808958"/>
    <lineage>
        <taxon>Eukaryota</taxon>
        <taxon>Discoba</taxon>
        <taxon>Euglenozoa</taxon>
        <taxon>Kinetoplastea</taxon>
        <taxon>Metakinetoplastina</taxon>
        <taxon>Trypanosomatida</taxon>
        <taxon>Trypanosomatidae</taxon>
        <taxon>Novymonas</taxon>
    </lineage>
</organism>
<evidence type="ECO:0000313" key="4">
    <source>
        <dbReference type="EMBL" id="KAK7200777.1"/>
    </source>
</evidence>
<dbReference type="EMBL" id="JAECZO010000008">
    <property type="protein sequence ID" value="KAK7200777.1"/>
    <property type="molecule type" value="Genomic_DNA"/>
</dbReference>
<reference evidence="4 5" key="1">
    <citation type="journal article" date="2021" name="MBio">
        <title>A New Model Trypanosomatid, Novymonas esmeraldas: Genomic Perception of Its 'Candidatus Pandoraea novymonadis' Endosymbiont.</title>
        <authorList>
            <person name="Zakharova A."/>
            <person name="Saura A."/>
            <person name="Butenko A."/>
            <person name="Podesvova L."/>
            <person name="Warmusova S."/>
            <person name="Kostygov A.Y."/>
            <person name="Nenarokova A."/>
            <person name="Lukes J."/>
            <person name="Opperdoes F.R."/>
            <person name="Yurchenko V."/>
        </authorList>
    </citation>
    <scope>NUCLEOTIDE SEQUENCE [LARGE SCALE GENOMIC DNA]</scope>
    <source>
        <strain evidence="4 5">E262AT.01</strain>
    </source>
</reference>
<evidence type="ECO:0000256" key="2">
    <source>
        <dbReference type="SAM" id="Phobius"/>
    </source>
</evidence>
<keyword evidence="3" id="KW-0732">Signal</keyword>
<protein>
    <submittedName>
        <fullName evidence="4">Uncharacterized protein</fullName>
    </submittedName>
</protein>
<evidence type="ECO:0000256" key="3">
    <source>
        <dbReference type="SAM" id="SignalP"/>
    </source>
</evidence>
<keyword evidence="2" id="KW-0812">Transmembrane</keyword>
<dbReference type="Proteomes" id="UP001430356">
    <property type="component" value="Unassembled WGS sequence"/>
</dbReference>
<name>A0AAW0F2J8_9TRYP</name>
<comment type="caution">
    <text evidence="4">The sequence shown here is derived from an EMBL/GenBank/DDBJ whole genome shotgun (WGS) entry which is preliminary data.</text>
</comment>
<evidence type="ECO:0000256" key="1">
    <source>
        <dbReference type="SAM" id="MobiDB-lite"/>
    </source>
</evidence>
<feature type="region of interest" description="Disordered" evidence="1">
    <location>
        <begin position="58"/>
        <end position="92"/>
    </location>
</feature>
<keyword evidence="2" id="KW-0472">Membrane</keyword>
<evidence type="ECO:0000313" key="5">
    <source>
        <dbReference type="Proteomes" id="UP001430356"/>
    </source>
</evidence>
<gene>
    <name evidence="4" type="ORF">NESM_000135900</name>
</gene>
<dbReference type="AlphaFoldDB" id="A0AAW0F2J8"/>
<proteinExistence type="predicted"/>
<sequence>MLRGVRLTRASALAATVVVHRAVAAAGVDGAHRAALEKAAATSATHGASLQPVTVESQVPATSVPDVTETHQPPPPPRFLFQGRRGSSSSDHYVTRSNVGHPDVLAEMLGAGRADPEWMWLKLLCFLCVTATFGTTLYGYFFAEHIKYFKDEPWSPFTY</sequence>